<dbReference type="AlphaFoldDB" id="A0A5N0TP56"/>
<keyword evidence="1" id="KW-1133">Transmembrane helix</keyword>
<gene>
    <name evidence="2" type="ORF">F6B40_00455</name>
</gene>
<dbReference type="Pfam" id="PF11292">
    <property type="entry name" value="DUF3093"/>
    <property type="match status" value="1"/>
</dbReference>
<sequence>MQNMHTDIRSSSPRYRERLSPSLWLLVAAAVGAPMIALVLTPVDRTLALVAGVAFSAVLILLLVAFSPSVTIQDGVLRAGRAHIDVDLLGDAVALTGEEAHAARGPGLDRRSWTLLRGGIDGVVVIPVADANDPTPNWVISSRTPDRLAAALRRARTTPRTPGR</sequence>
<keyword evidence="1" id="KW-0472">Membrane</keyword>
<keyword evidence="1" id="KW-0812">Transmembrane</keyword>
<accession>A0A5N0TP56</accession>
<protein>
    <submittedName>
        <fullName evidence="2">DUF3093 domain-containing protein</fullName>
    </submittedName>
</protein>
<dbReference type="InterPro" id="IPR021443">
    <property type="entry name" value="DUF3093"/>
</dbReference>
<proteinExistence type="predicted"/>
<keyword evidence="3" id="KW-1185">Reference proteome</keyword>
<feature type="transmembrane region" description="Helical" evidence="1">
    <location>
        <begin position="46"/>
        <end position="66"/>
    </location>
</feature>
<dbReference type="EMBL" id="VYUY01000003">
    <property type="protein sequence ID" value="KAA9135706.1"/>
    <property type="molecule type" value="Genomic_DNA"/>
</dbReference>
<comment type="caution">
    <text evidence="2">The sequence shown here is derived from an EMBL/GenBank/DDBJ whole genome shotgun (WGS) entry which is preliminary data.</text>
</comment>
<evidence type="ECO:0000313" key="2">
    <source>
        <dbReference type="EMBL" id="KAA9135706.1"/>
    </source>
</evidence>
<evidence type="ECO:0000256" key="1">
    <source>
        <dbReference type="SAM" id="Phobius"/>
    </source>
</evidence>
<reference evidence="3" key="1">
    <citation type="submission" date="2019-09" db="EMBL/GenBank/DDBJ databases">
        <title>Mumia zhuanghuii sp. nov. isolated from the intestinal contents of plateau pika (Ochotona curzoniae) in the Qinghai-Tibet plateau of China.</title>
        <authorList>
            <person name="Tian Z."/>
        </authorList>
    </citation>
    <scope>NUCLEOTIDE SEQUENCE [LARGE SCALE GENOMIC DNA]</scope>
    <source>
        <strain evidence="3">L-033</strain>
    </source>
</reference>
<organism evidence="2 3">
    <name type="scientific">Microbacterium caowuchunii</name>
    <dbReference type="NCBI Taxonomy" id="2614638"/>
    <lineage>
        <taxon>Bacteria</taxon>
        <taxon>Bacillati</taxon>
        <taxon>Actinomycetota</taxon>
        <taxon>Actinomycetes</taxon>
        <taxon>Micrococcales</taxon>
        <taxon>Microbacteriaceae</taxon>
        <taxon>Microbacterium</taxon>
    </lineage>
</organism>
<dbReference type="Proteomes" id="UP000326838">
    <property type="component" value="Unassembled WGS sequence"/>
</dbReference>
<evidence type="ECO:0000313" key="3">
    <source>
        <dbReference type="Proteomes" id="UP000326838"/>
    </source>
</evidence>
<name>A0A5N0TP56_9MICO</name>
<feature type="transmembrane region" description="Helical" evidence="1">
    <location>
        <begin position="21"/>
        <end position="40"/>
    </location>
</feature>